<evidence type="ECO:0000313" key="3">
    <source>
        <dbReference type="Proteomes" id="UP001249851"/>
    </source>
</evidence>
<accession>A0AAD9USE8</accession>
<comment type="caution">
    <text evidence="2">The sequence shown here is derived from an EMBL/GenBank/DDBJ whole genome shotgun (WGS) entry which is preliminary data.</text>
</comment>
<evidence type="ECO:0000313" key="2">
    <source>
        <dbReference type="EMBL" id="KAK2547925.1"/>
    </source>
</evidence>
<dbReference type="AlphaFoldDB" id="A0AAD9USE8"/>
<keyword evidence="1" id="KW-0175">Coiled coil</keyword>
<dbReference type="EMBL" id="JARQWQ010000162">
    <property type="protein sequence ID" value="KAK2547925.1"/>
    <property type="molecule type" value="Genomic_DNA"/>
</dbReference>
<sequence length="243" mass="28195">MRIEEDQTADNRLNMQINFKSIFQGIRDVWQRPLNRQSATAIVAFTEQTTKSTKGFVLRLGFGGQEKVKVHLRNVAMETPVYMNGTYSISGKKISLKRLMNHKQELEKEISSLEKLQKTLLQQRQDLQFLNESIKGWAQVFDKIERNTQGVPFVRNVKEICAQIENHLNDIHGDFYFRMQNLVAADVPCFQQVYEALELLKKQVSKILNDDAAYKASFIEEIRQLLGRLTGVTDTMLEIYFDE</sequence>
<keyword evidence="3" id="KW-1185">Reference proteome</keyword>
<evidence type="ECO:0000256" key="1">
    <source>
        <dbReference type="SAM" id="Coils"/>
    </source>
</evidence>
<reference evidence="2" key="1">
    <citation type="journal article" date="2023" name="G3 (Bethesda)">
        <title>Whole genome assembly and annotation of the endangered Caribbean coral Acropora cervicornis.</title>
        <authorList>
            <person name="Selwyn J.D."/>
            <person name="Vollmer S.V."/>
        </authorList>
    </citation>
    <scope>NUCLEOTIDE SEQUENCE</scope>
    <source>
        <strain evidence="2">K2</strain>
    </source>
</reference>
<protein>
    <submittedName>
        <fullName evidence="2">Uncharacterized protein</fullName>
    </submittedName>
</protein>
<reference evidence="2" key="2">
    <citation type="journal article" date="2023" name="Science">
        <title>Genomic signatures of disease resistance in endangered staghorn corals.</title>
        <authorList>
            <person name="Vollmer S.V."/>
            <person name="Selwyn J.D."/>
            <person name="Despard B.A."/>
            <person name="Roesel C.L."/>
        </authorList>
    </citation>
    <scope>NUCLEOTIDE SEQUENCE</scope>
    <source>
        <strain evidence="2">K2</strain>
    </source>
</reference>
<organism evidence="2 3">
    <name type="scientific">Acropora cervicornis</name>
    <name type="common">Staghorn coral</name>
    <dbReference type="NCBI Taxonomy" id="6130"/>
    <lineage>
        <taxon>Eukaryota</taxon>
        <taxon>Metazoa</taxon>
        <taxon>Cnidaria</taxon>
        <taxon>Anthozoa</taxon>
        <taxon>Hexacorallia</taxon>
        <taxon>Scleractinia</taxon>
        <taxon>Astrocoeniina</taxon>
        <taxon>Acroporidae</taxon>
        <taxon>Acropora</taxon>
    </lineage>
</organism>
<name>A0AAD9USE8_ACRCE</name>
<feature type="coiled-coil region" evidence="1">
    <location>
        <begin position="89"/>
        <end position="133"/>
    </location>
</feature>
<proteinExistence type="predicted"/>
<gene>
    <name evidence="2" type="ORF">P5673_032015</name>
</gene>
<dbReference type="Proteomes" id="UP001249851">
    <property type="component" value="Unassembled WGS sequence"/>
</dbReference>